<dbReference type="Pfam" id="PF01408">
    <property type="entry name" value="GFO_IDH_MocA"/>
    <property type="match status" value="1"/>
</dbReference>
<dbReference type="EMBL" id="LDJR01000056">
    <property type="protein sequence ID" value="OAK68373.1"/>
    <property type="molecule type" value="Genomic_DNA"/>
</dbReference>
<dbReference type="SUPFAM" id="SSF51735">
    <property type="entry name" value="NAD(P)-binding Rossmann-fold domains"/>
    <property type="match status" value="1"/>
</dbReference>
<keyword evidence="4" id="KW-1185">Reference proteome</keyword>
<protein>
    <submittedName>
        <fullName evidence="3">Dehydrogenase</fullName>
    </submittedName>
</protein>
<reference evidence="3 4" key="1">
    <citation type="submission" date="2015-05" db="EMBL/GenBank/DDBJ databases">
        <title>Comparison of genome.</title>
        <authorList>
            <person name="Zheng Z."/>
            <person name="Sun M."/>
        </authorList>
    </citation>
    <scope>NUCLEOTIDE SEQUENCE [LARGE SCALE GENOMIC DNA]</scope>
    <source>
        <strain evidence="3 4">G25-74</strain>
    </source>
</reference>
<evidence type="ECO:0000259" key="2">
    <source>
        <dbReference type="Pfam" id="PF22725"/>
    </source>
</evidence>
<accession>A0A177ZLB1</accession>
<feature type="domain" description="Gfo/Idh/MocA-like oxidoreductase N-terminal" evidence="1">
    <location>
        <begin position="23"/>
        <end position="128"/>
    </location>
</feature>
<dbReference type="GO" id="GO:0000166">
    <property type="term" value="F:nucleotide binding"/>
    <property type="evidence" value="ECO:0007669"/>
    <property type="project" value="InterPro"/>
</dbReference>
<gene>
    <name evidence="3" type="ORF">ABB05_14865</name>
</gene>
<evidence type="ECO:0000259" key="1">
    <source>
        <dbReference type="Pfam" id="PF01408"/>
    </source>
</evidence>
<dbReference type="STRING" id="217031.ABB05_14865"/>
<proteinExistence type="predicted"/>
<dbReference type="PANTHER" id="PTHR43377:SF1">
    <property type="entry name" value="BILIVERDIN REDUCTASE A"/>
    <property type="match status" value="1"/>
</dbReference>
<dbReference type="AlphaFoldDB" id="A0A177ZLB1"/>
<evidence type="ECO:0000313" key="4">
    <source>
        <dbReference type="Proteomes" id="UP000077881"/>
    </source>
</evidence>
<comment type="caution">
    <text evidence="3">The sequence shown here is derived from an EMBL/GenBank/DDBJ whole genome shotgun (WGS) entry which is preliminary data.</text>
</comment>
<organism evidence="3 4">
    <name type="scientific">Lederbergia galactosidilytica</name>
    <dbReference type="NCBI Taxonomy" id="217031"/>
    <lineage>
        <taxon>Bacteria</taxon>
        <taxon>Bacillati</taxon>
        <taxon>Bacillota</taxon>
        <taxon>Bacilli</taxon>
        <taxon>Bacillales</taxon>
        <taxon>Bacillaceae</taxon>
        <taxon>Lederbergia</taxon>
    </lineage>
</organism>
<dbReference type="InterPro" id="IPR000683">
    <property type="entry name" value="Gfo/Idh/MocA-like_OxRdtase_N"/>
</dbReference>
<dbReference type="InterPro" id="IPR055170">
    <property type="entry name" value="GFO_IDH_MocA-like_dom"/>
</dbReference>
<dbReference type="SUPFAM" id="SSF55347">
    <property type="entry name" value="Glyceraldehyde-3-phosphate dehydrogenase-like, C-terminal domain"/>
    <property type="match status" value="1"/>
</dbReference>
<dbReference type="Gene3D" id="3.40.50.720">
    <property type="entry name" value="NAD(P)-binding Rossmann-like Domain"/>
    <property type="match status" value="1"/>
</dbReference>
<sequence>MTWGGKIVKELKVGIISFAHGHGFSYANALEEIENVVIAGVADDDSERGRKAATQYGTTFYGTYEKLLAQDIDAVVITSENAHHHEQVLAAAQAKKHILCEKPLATTVEDAWEMIRACEENRVKLQTAFPVRFHASIAQAKQQIEAGKIGRILAIKGTNRGRNPGGWFVDPVLSGGGAVMDHTVHLLDIMRWFMGAEVKEVFAEAGQLFSDVPIDDAGIVTLEFTNGVFATIDCSWSKSAFYPKGGDITLEIVGTDGILQVDAYKQNIQVYSEKMGVARNFWGENMNRGLIEDFIQCIRVEREPSISGLDGLKAVEIALAAYQSSATQQVIEL</sequence>
<dbReference type="InterPro" id="IPR051450">
    <property type="entry name" value="Gfo/Idh/MocA_Oxidoreductases"/>
</dbReference>
<dbReference type="PANTHER" id="PTHR43377">
    <property type="entry name" value="BILIVERDIN REDUCTASE A"/>
    <property type="match status" value="1"/>
</dbReference>
<dbReference type="InterPro" id="IPR036291">
    <property type="entry name" value="NAD(P)-bd_dom_sf"/>
</dbReference>
<dbReference type="PATRIC" id="fig|217031.6.peg.3197"/>
<dbReference type="OrthoDB" id="9815825at2"/>
<dbReference type="Gene3D" id="3.30.360.10">
    <property type="entry name" value="Dihydrodipicolinate Reductase, domain 2"/>
    <property type="match status" value="1"/>
</dbReference>
<dbReference type="Proteomes" id="UP000077881">
    <property type="component" value="Unassembled WGS sequence"/>
</dbReference>
<name>A0A177ZLB1_9BACI</name>
<feature type="domain" description="GFO/IDH/MocA-like oxidoreductase" evidence="2">
    <location>
        <begin position="138"/>
        <end position="259"/>
    </location>
</feature>
<evidence type="ECO:0000313" key="3">
    <source>
        <dbReference type="EMBL" id="OAK68373.1"/>
    </source>
</evidence>
<dbReference type="Pfam" id="PF22725">
    <property type="entry name" value="GFO_IDH_MocA_C3"/>
    <property type="match status" value="1"/>
</dbReference>